<accession>A0A9N9KGZ0</accession>
<evidence type="ECO:0000313" key="1">
    <source>
        <dbReference type="EMBL" id="CAG8824702.1"/>
    </source>
</evidence>
<dbReference type="OrthoDB" id="2437527at2759"/>
<comment type="caution">
    <text evidence="1">The sequence shown here is derived from an EMBL/GenBank/DDBJ whole genome shotgun (WGS) entry which is preliminary data.</text>
</comment>
<sequence>NFPKNQTTTNATLMNYKTHSQAIYTSRLLNFSNLPKPKNEKIFEKKLEELTESFYQINAGDDDLDMSNL</sequence>
<protein>
    <submittedName>
        <fullName evidence="1">12474_t:CDS:1</fullName>
    </submittedName>
</protein>
<reference evidence="1" key="1">
    <citation type="submission" date="2021-06" db="EMBL/GenBank/DDBJ databases">
        <authorList>
            <person name="Kallberg Y."/>
            <person name="Tangrot J."/>
            <person name="Rosling A."/>
        </authorList>
    </citation>
    <scope>NUCLEOTIDE SEQUENCE</scope>
    <source>
        <strain evidence="1">MA453B</strain>
    </source>
</reference>
<dbReference type="AlphaFoldDB" id="A0A9N9KGZ0"/>
<dbReference type="Proteomes" id="UP000789405">
    <property type="component" value="Unassembled WGS sequence"/>
</dbReference>
<feature type="non-terminal residue" evidence="1">
    <location>
        <position position="69"/>
    </location>
</feature>
<dbReference type="EMBL" id="CAJVPY010065239">
    <property type="protein sequence ID" value="CAG8824702.1"/>
    <property type="molecule type" value="Genomic_DNA"/>
</dbReference>
<keyword evidence="2" id="KW-1185">Reference proteome</keyword>
<proteinExistence type="predicted"/>
<organism evidence="1 2">
    <name type="scientific">Dentiscutata erythropus</name>
    <dbReference type="NCBI Taxonomy" id="1348616"/>
    <lineage>
        <taxon>Eukaryota</taxon>
        <taxon>Fungi</taxon>
        <taxon>Fungi incertae sedis</taxon>
        <taxon>Mucoromycota</taxon>
        <taxon>Glomeromycotina</taxon>
        <taxon>Glomeromycetes</taxon>
        <taxon>Diversisporales</taxon>
        <taxon>Gigasporaceae</taxon>
        <taxon>Dentiscutata</taxon>
    </lineage>
</organism>
<gene>
    <name evidence="1" type="ORF">DERYTH_LOCUS27749</name>
</gene>
<name>A0A9N9KGZ0_9GLOM</name>
<evidence type="ECO:0000313" key="2">
    <source>
        <dbReference type="Proteomes" id="UP000789405"/>
    </source>
</evidence>